<gene>
    <name evidence="5" type="ORF">FOB72_20850</name>
</gene>
<dbReference type="RefSeq" id="WP_150374619.1">
    <property type="nucleotide sequence ID" value="NZ_CP044067.1"/>
</dbReference>
<dbReference type="InterPro" id="IPR056823">
    <property type="entry name" value="TEN-like_YD-shell"/>
</dbReference>
<dbReference type="PANTHER" id="PTHR32305:SF15">
    <property type="entry name" value="PROTEIN RHSA-RELATED"/>
    <property type="match status" value="1"/>
</dbReference>
<organism evidence="5 6">
    <name type="scientific">Cupriavidus pauculus</name>
    <dbReference type="NCBI Taxonomy" id="82633"/>
    <lineage>
        <taxon>Bacteria</taxon>
        <taxon>Pseudomonadati</taxon>
        <taxon>Pseudomonadota</taxon>
        <taxon>Betaproteobacteria</taxon>
        <taxon>Burkholderiales</taxon>
        <taxon>Burkholderiaceae</taxon>
        <taxon>Cupriavidus</taxon>
    </lineage>
</organism>
<evidence type="ECO:0000259" key="3">
    <source>
        <dbReference type="Pfam" id="PF20148"/>
    </source>
</evidence>
<feature type="region of interest" description="Disordered" evidence="2">
    <location>
        <begin position="693"/>
        <end position="732"/>
    </location>
</feature>
<dbReference type="Pfam" id="PF20148">
    <property type="entry name" value="DUF6531"/>
    <property type="match status" value="1"/>
</dbReference>
<feature type="domain" description="DUF6531" evidence="3">
    <location>
        <begin position="158"/>
        <end position="238"/>
    </location>
</feature>
<dbReference type="Pfam" id="PF25023">
    <property type="entry name" value="TEN_YD-shell"/>
    <property type="match status" value="1"/>
</dbReference>
<evidence type="ECO:0000256" key="2">
    <source>
        <dbReference type="SAM" id="MobiDB-lite"/>
    </source>
</evidence>
<reference evidence="5 6" key="1">
    <citation type="submission" date="2019-09" db="EMBL/GenBank/DDBJ databases">
        <title>FDA dAtabase for Regulatory Grade micrObial Sequences (FDA-ARGOS): Supporting development and validation of Infectious Disease Dx tests.</title>
        <authorList>
            <person name="Sciortino C."/>
            <person name="Tallon L."/>
            <person name="Sadzewicz L."/>
            <person name="Vavikolanu K."/>
            <person name="Mehta A."/>
            <person name="Aluvathingal J."/>
            <person name="Nadendla S."/>
            <person name="Nandy P."/>
            <person name="Geyer C."/>
            <person name="Yan Y."/>
            <person name="Sichtig H."/>
        </authorList>
    </citation>
    <scope>NUCLEOTIDE SEQUENCE [LARGE SCALE GENOMIC DNA]</scope>
    <source>
        <strain evidence="5 6">FDAARGOS_664</strain>
    </source>
</reference>
<feature type="domain" description="Teneurin-like YD-shell" evidence="4">
    <location>
        <begin position="569"/>
        <end position="689"/>
    </location>
</feature>
<sequence>MPIRLKPLHACLPALAQRDPHPDPGANRRRRRWHLLASLSIAPAFAFLSMGSASALDNDGNPSCGDLRPGATVRGTFNLPRGNGRGGIINRIYPAYYIVTPPSVEIARPPESNYSWRQLSYICDRIWIGKEFRVHVWIDEISILAPPAESEDVSCKVGNTCAVASGTKIQEETDYAAPDLPSALTLRRTYRSSYLAPQLGTLGPGWMHEWQRRLDLTQYHAKTPALTWVRGNGTTVAFAFDDGKWTATDGSGATVTAVAGVGGAKDRFRLADRHGTRTEDYDTLGNLVHVKDGSAWVALSYSDRDTSKDVAPHAALLTEIRNDAGQSMRFSYSWSGLLKEVLLPDGMTLKYGYSTKRMLTSVTFPDGAERKYHYEIFELPWALTGITDEKNTRFATYDYDANGRVISTEHAGGVDKFQLDFPASGRTSVTTADGRTRTFISERQGRAMRITGVTAACPACGPLVKAVTYESTGRVGSKVDFSGNETHYSYDGLGRETRRIAQYGTAQAMTTTTEWHPAFGVPVKIAEPGRFSSYRYDRLGRPVGHARYATGDIAGGMGTAVTPAGPVTSTEWTYGTDGQRSVTTVHVDGVLTGRWTYTYDEKGRLQTITDMAGRVARATRYDAAGRLVEGVSLDGEKLGYEFDARGRMARFTVDGRALAYEYDPAGFLTDVRGPNDYHLRYTYDAAHRLTSIAEPPMPERPVDTSNPFRGPVPVAGSGSAAGSDATAGSEPTATPWQTMWLRFVRWIFSWITPARATASVPRAIPAWPSQSQAPSHAQSIEDELMGRTENPNAMLGALDRSLRPLAARGADAASCEEEPRCTEARREAQTAHHTLTTRRLPQYLGGMKDAGHRQAIVQTQNQLQRAIREIRQYCIASPLELPEWERAANQEVPILY</sequence>
<name>A0A5P2H9Y9_9BURK</name>
<dbReference type="OrthoDB" id="8846935at2"/>
<protein>
    <submittedName>
        <fullName evidence="5">RHS repeat protein</fullName>
    </submittedName>
</protein>
<keyword evidence="1" id="KW-0677">Repeat</keyword>
<dbReference type="InterPro" id="IPR050708">
    <property type="entry name" value="T6SS_VgrG/RHS"/>
</dbReference>
<dbReference type="EMBL" id="CP044067">
    <property type="protein sequence ID" value="QET04558.1"/>
    <property type="molecule type" value="Genomic_DNA"/>
</dbReference>
<evidence type="ECO:0000259" key="4">
    <source>
        <dbReference type="Pfam" id="PF25023"/>
    </source>
</evidence>
<evidence type="ECO:0000313" key="6">
    <source>
        <dbReference type="Proteomes" id="UP000322822"/>
    </source>
</evidence>
<feature type="compositionally biased region" description="Low complexity" evidence="2">
    <location>
        <begin position="715"/>
        <end position="729"/>
    </location>
</feature>
<accession>A0A5P2H9Y9</accession>
<dbReference type="Proteomes" id="UP000322822">
    <property type="component" value="Chromosome 2"/>
</dbReference>
<dbReference type="PANTHER" id="PTHR32305">
    <property type="match status" value="1"/>
</dbReference>
<dbReference type="AlphaFoldDB" id="A0A5P2H9Y9"/>
<proteinExistence type="predicted"/>
<dbReference type="InterPro" id="IPR045351">
    <property type="entry name" value="DUF6531"/>
</dbReference>
<evidence type="ECO:0000256" key="1">
    <source>
        <dbReference type="ARBA" id="ARBA00022737"/>
    </source>
</evidence>
<dbReference type="Gene3D" id="2.180.10.10">
    <property type="entry name" value="RHS repeat-associated core"/>
    <property type="match status" value="3"/>
</dbReference>
<evidence type="ECO:0000313" key="5">
    <source>
        <dbReference type="EMBL" id="QET04558.1"/>
    </source>
</evidence>